<gene>
    <name evidence="2" type="ORF">QVN81_12635</name>
    <name evidence="3" type="ORF">QVN84_12900</name>
</gene>
<dbReference type="EMBL" id="JAUEIF010000019">
    <property type="protein sequence ID" value="MDN0026402.1"/>
    <property type="molecule type" value="Genomic_DNA"/>
</dbReference>
<protein>
    <submittedName>
        <fullName evidence="3">DUF2807 domain-containing protein</fullName>
    </submittedName>
</protein>
<feature type="domain" description="Putative auto-transporter adhesin head GIN" evidence="1">
    <location>
        <begin position="45"/>
        <end position="211"/>
    </location>
</feature>
<dbReference type="Gene3D" id="2.160.20.120">
    <property type="match status" value="1"/>
</dbReference>
<dbReference type="Proteomes" id="UP001167831">
    <property type="component" value="Unassembled WGS sequence"/>
</dbReference>
<dbReference type="AlphaFoldDB" id="A0AAW7JLU0"/>
<evidence type="ECO:0000259" key="1">
    <source>
        <dbReference type="Pfam" id="PF10988"/>
    </source>
</evidence>
<evidence type="ECO:0000313" key="5">
    <source>
        <dbReference type="Proteomes" id="UP001168478"/>
    </source>
</evidence>
<evidence type="ECO:0000313" key="2">
    <source>
        <dbReference type="EMBL" id="MDN0023848.1"/>
    </source>
</evidence>
<organism evidence="3 5">
    <name type="scientific">Leyella lascolaii</name>
    <dbReference type="NCBI Taxonomy" id="1776379"/>
    <lineage>
        <taxon>Bacteria</taxon>
        <taxon>Pseudomonadati</taxon>
        <taxon>Bacteroidota</taxon>
        <taxon>Bacteroidia</taxon>
        <taxon>Bacteroidales</taxon>
        <taxon>Prevotellaceae</taxon>
        <taxon>Leyella</taxon>
    </lineage>
</organism>
<evidence type="ECO:0000313" key="3">
    <source>
        <dbReference type="EMBL" id="MDN0026402.1"/>
    </source>
</evidence>
<accession>A0AAW7JLU0</accession>
<comment type="caution">
    <text evidence="3">The sequence shown here is derived from an EMBL/GenBank/DDBJ whole genome shotgun (WGS) entry which is preliminary data.</text>
</comment>
<keyword evidence="4" id="KW-1185">Reference proteome</keyword>
<dbReference type="PROSITE" id="PS51257">
    <property type="entry name" value="PROKAR_LIPOPROTEIN"/>
    <property type="match status" value="1"/>
</dbReference>
<evidence type="ECO:0000313" key="4">
    <source>
        <dbReference type="Proteomes" id="UP001167831"/>
    </source>
</evidence>
<dbReference type="EMBL" id="JAUEIE010000022">
    <property type="protein sequence ID" value="MDN0023848.1"/>
    <property type="molecule type" value="Genomic_DNA"/>
</dbReference>
<name>A0AAW7JLU0_9BACT</name>
<reference evidence="3" key="2">
    <citation type="submission" date="2023-08" db="EMBL/GenBank/DDBJ databases">
        <title>Identification and characterization of horizontal gene transfer across gut microbiota members of farm animals based on homology search.</title>
        <authorList>
            <person name="Schwarzerova J."/>
            <person name="Nykrynova M."/>
            <person name="Jureckova K."/>
            <person name="Cejkova D."/>
            <person name="Rychlik I."/>
        </authorList>
    </citation>
    <scope>NUCLEOTIDE SEQUENCE</scope>
    <source>
        <strain evidence="3">ET15</strain>
        <strain evidence="2">ET37</strain>
    </source>
</reference>
<dbReference type="Pfam" id="PF10988">
    <property type="entry name" value="DUF2807"/>
    <property type="match status" value="1"/>
</dbReference>
<proteinExistence type="predicted"/>
<sequence>MNRISVLYGMLALGACLVCVSCGNVWKSRDQKEPVVTVERKVRYFSKIEVEYPCDVIFAQSDSLYVSVSGTRDAVNGIVTVHDGDRLVIRPKMLPGMLLPARLSSVANIYVSSPDLTDVMFKTAGSFRVTGPLDTDTLRVRLTGSGDVWFGRIVCDALSVELEGSGNVSIDSVRGVNSYVSLLGAGNVKVRQYKFADSHLRLMGVGDMDATFEDCNRVECELMGVGNMNLRGTVRSLSQNKKGTGSINIDELRFSH</sequence>
<dbReference type="RefSeq" id="WP_289826269.1">
    <property type="nucleotide sequence ID" value="NZ_JAUEIE010000022.1"/>
</dbReference>
<dbReference type="InterPro" id="IPR021255">
    <property type="entry name" value="DUF2807"/>
</dbReference>
<dbReference type="Proteomes" id="UP001168478">
    <property type="component" value="Unassembled WGS sequence"/>
</dbReference>
<reference evidence="3" key="1">
    <citation type="submission" date="2023-06" db="EMBL/GenBank/DDBJ databases">
        <authorList>
            <person name="Zeman M."/>
            <person name="Kubasova T."/>
            <person name="Jahodarova E."/>
            <person name="Nykrynova M."/>
            <person name="Rychlik I."/>
        </authorList>
    </citation>
    <scope>NUCLEOTIDE SEQUENCE</scope>
    <source>
        <strain evidence="3">ET15</strain>
        <strain evidence="2">ET37</strain>
    </source>
</reference>